<dbReference type="GO" id="GO:0019031">
    <property type="term" value="C:viral envelope"/>
    <property type="evidence" value="ECO:0007669"/>
    <property type="project" value="InterPro"/>
</dbReference>
<dbReference type="InterPro" id="IPR006934">
    <property type="entry name" value="ODV-E66_C_baculovirus"/>
</dbReference>
<sequence>MLVHALVIIAVLVIVALFVRSSINTQNIRNNSNHDKINNDDDDDDDYQSNELKTFERYYINSLPVKFKQRNSRINYHELGSFIDDDDAIIKGLRPFVNAEDFSVLLHTLIAYSALLVENRNEALAQRLVTALEIIGSKLPSTAPTQRLPWNFDEKYWYVFSVTLPECAMQLCIVLRSYCDMDDIVVRIIDQYLVEANFSMGWRRGTNYTIRMCVPYVYAQMLKGSTPSLLMRHRSVAGVLAEVAYELRDGGTGIRGDYVNFVDINVRNYSFLIDNYFVLDYYNALFGAGLVRFDNIHASINLIGNHMGIVHPAIGHKSASTIMPALSTIMAYAHGIYCADFSKIVTVRNENYCATLVCPVNGLAYYQANFDYRQHALPWTMTKRIWPNNSSTNYNNASAVESGVLLLVSDQGEERVPADDVLLSPNTSMSFLPNPAFTAIAATDDCAAITSYSKFDALNVEYYSYTVFHPTGMFQLYDRIKTLQAIDRNAACVVLVRDSRDTTSNSLMYDGMIAKHHNVINYKQLVDFDAINVCDNVSYVRQVIDKNEINSGVGIACYSLCTQNDTSTTIVTRADSTRYLFKVVVGAIECVFDFPFVVVKNSKVRQVTINNAYSVTKEVHTIHFDEIRRLLEHISLSVDNLRSDKISRTEFAFMCKSTQSNQFSFVY</sequence>
<organism evidence="2">
    <name type="scientific">Mamestra configurata nucleopolyhedrovirus</name>
    <name type="common">MacoNPV</name>
    <dbReference type="NCBI Taxonomy" id="207830"/>
    <lineage>
        <taxon>Viruses</taxon>
        <taxon>Viruses incertae sedis</taxon>
        <taxon>Naldaviricetes</taxon>
        <taxon>Lefavirales</taxon>
        <taxon>Baculoviridae</taxon>
        <taxon>Alphabaculovirus</taxon>
        <taxon>Alphabaculovirus maconfiguratae</taxon>
    </lineage>
</organism>
<protein>
    <submittedName>
        <fullName evidence="2">Odv-e66b</fullName>
    </submittedName>
</protein>
<dbReference type="InterPro" id="IPR008929">
    <property type="entry name" value="Chondroitin_lyas"/>
</dbReference>
<dbReference type="EMBL" id="MK409385">
    <property type="protein sequence ID" value="QEE80031.1"/>
    <property type="molecule type" value="Genomic_DNA"/>
</dbReference>
<dbReference type="Gene3D" id="2.70.98.100">
    <property type="entry name" value="Baculovirus E66 occlusion-derived virus envelope protein, domain 2"/>
    <property type="match status" value="1"/>
</dbReference>
<dbReference type="Gene3D" id="1.50.10.100">
    <property type="entry name" value="Chondroitin AC/alginate lyase"/>
    <property type="match status" value="1"/>
</dbReference>
<dbReference type="Pfam" id="PF04850">
    <property type="entry name" value="Baculo_E66"/>
    <property type="match status" value="1"/>
</dbReference>
<dbReference type="SUPFAM" id="SSF48230">
    <property type="entry name" value="Chondroitin AC/alginate lyase"/>
    <property type="match status" value="1"/>
</dbReference>
<dbReference type="InterPro" id="IPR043082">
    <property type="entry name" value="Baculo_ODV-E66_core"/>
</dbReference>
<evidence type="ECO:0000313" key="2">
    <source>
        <dbReference type="EMBL" id="QEE80031.1"/>
    </source>
</evidence>
<proteinExistence type="predicted"/>
<feature type="domain" description="Baculovirus ODV-E66 C-terminal" evidence="1">
    <location>
        <begin position="297"/>
        <end position="628"/>
    </location>
</feature>
<evidence type="ECO:0000259" key="1">
    <source>
        <dbReference type="Pfam" id="PF04850"/>
    </source>
</evidence>
<name>A0A5B9GB11_NPVMC</name>
<accession>A0A5B9GB11</accession>
<organismHost>
    <name type="scientific">Mamestra configurata</name>
    <name type="common">bertha armyworm</name>
    <dbReference type="NCBI Taxonomy" id="174822"/>
</organismHost>
<reference evidence="2" key="1">
    <citation type="submission" date="2019-01" db="EMBL/GenBank/DDBJ databases">
        <title>Genomics of alphabaculovirus isolates infecting Mamestra species from North America and Eurasia.</title>
        <authorList>
            <person name="Erlandson M.A."/>
            <person name="Baldwin D."/>
            <person name="Theilmann D.A."/>
        </authorList>
    </citation>
    <scope>NUCLEOTIDE SEQUENCE</scope>
    <source>
        <strain evidence="2">AB260</strain>
    </source>
</reference>